<dbReference type="AlphaFoldDB" id="A0A6H1ZFN2"/>
<dbReference type="EMBL" id="MT144001">
    <property type="protein sequence ID" value="QJA46000.1"/>
    <property type="molecule type" value="Genomic_DNA"/>
</dbReference>
<gene>
    <name evidence="2" type="ORF">TM448A00302_0008</name>
</gene>
<protein>
    <submittedName>
        <fullName evidence="2">Uncharacterized protein</fullName>
    </submittedName>
</protein>
<accession>A0A6H1ZFN2</accession>
<keyword evidence="1" id="KW-0175">Coiled coil</keyword>
<sequence length="60" mass="6853">MRKVDELNKELKKYQDALQANNKQLSELQVNGFRIEGIVVYLTGKIKEVEDGSRGREDTG</sequence>
<proteinExistence type="predicted"/>
<feature type="coiled-coil region" evidence="1">
    <location>
        <begin position="4"/>
        <end position="31"/>
    </location>
</feature>
<name>A0A6H1ZFN2_9ZZZZ</name>
<organism evidence="2">
    <name type="scientific">viral metagenome</name>
    <dbReference type="NCBI Taxonomy" id="1070528"/>
    <lineage>
        <taxon>unclassified sequences</taxon>
        <taxon>metagenomes</taxon>
        <taxon>organismal metagenomes</taxon>
    </lineage>
</organism>
<evidence type="ECO:0000313" key="2">
    <source>
        <dbReference type="EMBL" id="QJA46000.1"/>
    </source>
</evidence>
<evidence type="ECO:0000256" key="1">
    <source>
        <dbReference type="SAM" id="Coils"/>
    </source>
</evidence>
<reference evidence="2" key="1">
    <citation type="submission" date="2020-03" db="EMBL/GenBank/DDBJ databases">
        <title>The deep terrestrial virosphere.</title>
        <authorList>
            <person name="Holmfeldt K."/>
            <person name="Nilsson E."/>
            <person name="Simone D."/>
            <person name="Lopez-Fernandez M."/>
            <person name="Wu X."/>
            <person name="de Brujin I."/>
            <person name="Lundin D."/>
            <person name="Andersson A."/>
            <person name="Bertilsson S."/>
            <person name="Dopson M."/>
        </authorList>
    </citation>
    <scope>NUCLEOTIDE SEQUENCE</scope>
    <source>
        <strain evidence="2">TM448A00302</strain>
    </source>
</reference>